<dbReference type="Pfam" id="PF01522">
    <property type="entry name" value="Polysacc_deac_1"/>
    <property type="match status" value="1"/>
</dbReference>
<dbReference type="GO" id="GO:0005975">
    <property type="term" value="P:carbohydrate metabolic process"/>
    <property type="evidence" value="ECO:0007669"/>
    <property type="project" value="InterPro"/>
</dbReference>
<proteinExistence type="predicted"/>
<accession>A0A370WZD3</accession>
<feature type="transmembrane region" description="Helical" evidence="1">
    <location>
        <begin position="94"/>
        <end position="111"/>
    </location>
</feature>
<protein>
    <submittedName>
        <fullName evidence="3">Polysaccharide deacetylase family protein</fullName>
    </submittedName>
</protein>
<reference evidence="3 4" key="1">
    <citation type="submission" date="2018-07" db="EMBL/GenBank/DDBJ databases">
        <title>Dyella monticola sp. nov. and Dyella psychrodurans sp. nov. isolated from monsoon evergreen broad-leaved forest soil of Dinghu Mountain, China.</title>
        <authorList>
            <person name="Gao Z."/>
            <person name="Qiu L."/>
        </authorList>
    </citation>
    <scope>NUCLEOTIDE SEQUENCE [LARGE SCALE GENOMIC DNA]</scope>
    <source>
        <strain evidence="3 4">4MSK11</strain>
    </source>
</reference>
<dbReference type="InterPro" id="IPR011330">
    <property type="entry name" value="Glyco_hydro/deAcase_b/a-brl"/>
</dbReference>
<dbReference type="PANTHER" id="PTHR10587">
    <property type="entry name" value="GLYCOSYL TRANSFERASE-RELATED"/>
    <property type="match status" value="1"/>
</dbReference>
<dbReference type="Proteomes" id="UP000255334">
    <property type="component" value="Unassembled WGS sequence"/>
</dbReference>
<evidence type="ECO:0000313" key="3">
    <source>
        <dbReference type="EMBL" id="RDS81390.1"/>
    </source>
</evidence>
<dbReference type="GO" id="GO:0016810">
    <property type="term" value="F:hydrolase activity, acting on carbon-nitrogen (but not peptide) bonds"/>
    <property type="evidence" value="ECO:0007669"/>
    <property type="project" value="InterPro"/>
</dbReference>
<dbReference type="EMBL" id="QRBF01000007">
    <property type="protein sequence ID" value="RDS81390.1"/>
    <property type="molecule type" value="Genomic_DNA"/>
</dbReference>
<keyword evidence="1" id="KW-0472">Membrane</keyword>
<dbReference type="PANTHER" id="PTHR10587:SF137">
    <property type="entry name" value="4-DEOXY-4-FORMAMIDO-L-ARABINOSE-PHOSPHOUNDECAPRENOL DEFORMYLASE ARND-RELATED"/>
    <property type="match status" value="1"/>
</dbReference>
<dbReference type="PROSITE" id="PS51677">
    <property type="entry name" value="NODB"/>
    <property type="match status" value="1"/>
</dbReference>
<evidence type="ECO:0000313" key="4">
    <source>
        <dbReference type="Proteomes" id="UP000255334"/>
    </source>
</evidence>
<dbReference type="CDD" id="cd10917">
    <property type="entry name" value="CE4_NodB_like_6s_7s"/>
    <property type="match status" value="1"/>
</dbReference>
<dbReference type="AlphaFoldDB" id="A0A370WZD3"/>
<dbReference type="SUPFAM" id="SSF88713">
    <property type="entry name" value="Glycoside hydrolase/deacetylase"/>
    <property type="match status" value="1"/>
</dbReference>
<keyword evidence="1" id="KW-0812">Transmembrane</keyword>
<evidence type="ECO:0000259" key="2">
    <source>
        <dbReference type="PROSITE" id="PS51677"/>
    </source>
</evidence>
<feature type="domain" description="NodB homology" evidence="2">
    <location>
        <begin position="148"/>
        <end position="326"/>
    </location>
</feature>
<organism evidence="3 4">
    <name type="scientific">Dyella psychrodurans</name>
    <dbReference type="NCBI Taxonomy" id="1927960"/>
    <lineage>
        <taxon>Bacteria</taxon>
        <taxon>Pseudomonadati</taxon>
        <taxon>Pseudomonadota</taxon>
        <taxon>Gammaproteobacteria</taxon>
        <taxon>Lysobacterales</taxon>
        <taxon>Rhodanobacteraceae</taxon>
        <taxon>Dyella</taxon>
    </lineage>
</organism>
<gene>
    <name evidence="3" type="ORF">DWU99_17095</name>
</gene>
<name>A0A370WZD3_9GAMM</name>
<comment type="caution">
    <text evidence="3">The sequence shown here is derived from an EMBL/GenBank/DDBJ whole genome shotgun (WGS) entry which is preliminary data.</text>
</comment>
<dbReference type="InterPro" id="IPR050248">
    <property type="entry name" value="Polysacc_deacetylase_ArnD"/>
</dbReference>
<keyword evidence="1" id="KW-1133">Transmembrane helix</keyword>
<keyword evidence="4" id="KW-1185">Reference proteome</keyword>
<dbReference type="Gene3D" id="3.20.20.370">
    <property type="entry name" value="Glycoside hydrolase/deacetylase"/>
    <property type="match status" value="1"/>
</dbReference>
<sequence length="338" mass="38753">MSPCRDTSLCHAAICVQTRQYRAKRASRAWHGTCFISIDPFYARRRPLFRPGRDSGITRPKRERSGRHPGCWRHRTMALLRTNTSETHIFHRHMLSVALLLLWIVCLVLTVERNTQAPLFVLHENSSRVTRLAQHDWRRASDWLAGRKYAVLTFDDGPYGQGVDEQILDVLRKHHAHAIFFVICNHLDKADPGLLSEFERSGHVIGNHSYDHLKLTKLSAPELHQQIEGCSERIAMATGHRPAYFRPPWGITSAVVKQAAESSGMQQVLWNANSQDSWQNKPEQILHWSLEQTEDESILLMHSKPTTVAVLDETLTKLEERGFEFVLPGQLSAERSYD</sequence>
<evidence type="ECO:0000256" key="1">
    <source>
        <dbReference type="SAM" id="Phobius"/>
    </source>
</evidence>
<dbReference type="InterPro" id="IPR002509">
    <property type="entry name" value="NODB_dom"/>
</dbReference>